<dbReference type="PROSITE" id="PS51318">
    <property type="entry name" value="TAT"/>
    <property type="match status" value="1"/>
</dbReference>
<dbReference type="InterPro" id="IPR018247">
    <property type="entry name" value="EF_Hand_1_Ca_BS"/>
</dbReference>
<dbReference type="InterPro" id="IPR051915">
    <property type="entry name" value="Cellulose_Degrad_GH3"/>
</dbReference>
<evidence type="ECO:0000313" key="10">
    <source>
        <dbReference type="Proteomes" id="UP000663525"/>
    </source>
</evidence>
<evidence type="ECO:0000256" key="3">
    <source>
        <dbReference type="ARBA" id="ARBA00012744"/>
    </source>
</evidence>
<dbReference type="Gene3D" id="3.40.50.1700">
    <property type="entry name" value="Glycoside hydrolase family 3 C-terminal domain"/>
    <property type="match status" value="1"/>
</dbReference>
<dbReference type="Gene3D" id="2.60.40.10">
    <property type="entry name" value="Immunoglobulins"/>
    <property type="match status" value="1"/>
</dbReference>
<keyword evidence="6 9" id="KW-0326">Glycosidase</keyword>
<dbReference type="Gene3D" id="3.20.20.300">
    <property type="entry name" value="Glycoside hydrolase, family 3, N-terminal domain"/>
    <property type="match status" value="1"/>
</dbReference>
<dbReference type="PROSITE" id="PS00018">
    <property type="entry name" value="EF_HAND_1"/>
    <property type="match status" value="1"/>
</dbReference>
<dbReference type="Proteomes" id="UP000663525">
    <property type="component" value="Chromosome"/>
</dbReference>
<dbReference type="AlphaFoldDB" id="A0A897N470"/>
<feature type="region of interest" description="Disordered" evidence="7">
    <location>
        <begin position="489"/>
        <end position="513"/>
    </location>
</feature>
<dbReference type="InterPro" id="IPR017853">
    <property type="entry name" value="GH"/>
</dbReference>
<dbReference type="Pfam" id="PF00933">
    <property type="entry name" value="Glyco_hydro_3"/>
    <property type="match status" value="1"/>
</dbReference>
<dbReference type="PANTHER" id="PTHR30620">
    <property type="entry name" value="PERIPLASMIC BETA-GLUCOSIDASE-RELATED"/>
    <property type="match status" value="1"/>
</dbReference>
<proteinExistence type="inferred from homology"/>
<evidence type="ECO:0000313" key="9">
    <source>
        <dbReference type="EMBL" id="QSG07291.1"/>
    </source>
</evidence>
<evidence type="ECO:0000256" key="1">
    <source>
        <dbReference type="ARBA" id="ARBA00000448"/>
    </source>
</evidence>
<dbReference type="InterPro" id="IPR002772">
    <property type="entry name" value="Glyco_hydro_3_C"/>
</dbReference>
<reference evidence="9" key="1">
    <citation type="submission" date="2020-11" db="EMBL/GenBank/DDBJ databases">
        <title>Carbohydrate-dependent, anaerobic sulfur respiration: A novel catabolism in halophilic archaea.</title>
        <authorList>
            <person name="Sorokin D.Y."/>
            <person name="Messina E."/>
            <person name="Smedile F."/>
            <person name="La Cono V."/>
            <person name="Hallsworth J.E."/>
            <person name="Yakimov M.M."/>
        </authorList>
    </citation>
    <scope>NUCLEOTIDE SEQUENCE</scope>
    <source>
        <strain evidence="9">HSR12-1</strain>
    </source>
</reference>
<comment type="similarity">
    <text evidence="2">Belongs to the glycosyl hydrolase 3 family.</text>
</comment>
<evidence type="ECO:0000256" key="4">
    <source>
        <dbReference type="ARBA" id="ARBA00022729"/>
    </source>
</evidence>
<dbReference type="PRINTS" id="PR00133">
    <property type="entry name" value="GLHYDRLASE3"/>
</dbReference>
<evidence type="ECO:0000256" key="5">
    <source>
        <dbReference type="ARBA" id="ARBA00022801"/>
    </source>
</evidence>
<keyword evidence="4" id="KW-0732">Signal</keyword>
<dbReference type="InterPro" id="IPR026891">
    <property type="entry name" value="Fn3-like"/>
</dbReference>
<dbReference type="EMBL" id="CP064787">
    <property type="protein sequence ID" value="QSG07291.1"/>
    <property type="molecule type" value="Genomic_DNA"/>
</dbReference>
<dbReference type="InterPro" id="IPR013783">
    <property type="entry name" value="Ig-like_fold"/>
</dbReference>
<evidence type="ECO:0000256" key="6">
    <source>
        <dbReference type="ARBA" id="ARBA00023295"/>
    </source>
</evidence>
<evidence type="ECO:0000259" key="8">
    <source>
        <dbReference type="SMART" id="SM01217"/>
    </source>
</evidence>
<dbReference type="InterPro" id="IPR001764">
    <property type="entry name" value="Glyco_hydro_3_N"/>
</dbReference>
<dbReference type="InterPro" id="IPR006311">
    <property type="entry name" value="TAT_signal"/>
</dbReference>
<dbReference type="InterPro" id="IPR036881">
    <property type="entry name" value="Glyco_hydro_3_C_sf"/>
</dbReference>
<protein>
    <recommendedName>
        <fullName evidence="3">beta-glucosidase</fullName>
        <ecNumber evidence="3">3.2.1.21</ecNumber>
    </recommendedName>
</protein>
<dbReference type="EC" id="3.2.1.21" evidence="3"/>
<evidence type="ECO:0000256" key="7">
    <source>
        <dbReference type="SAM" id="MobiDB-lite"/>
    </source>
</evidence>
<dbReference type="GO" id="GO:0009251">
    <property type="term" value="P:glucan catabolic process"/>
    <property type="evidence" value="ECO:0007669"/>
    <property type="project" value="TreeGrafter"/>
</dbReference>
<dbReference type="SMART" id="SM01217">
    <property type="entry name" value="Fn3_like"/>
    <property type="match status" value="1"/>
</dbReference>
<dbReference type="PANTHER" id="PTHR30620:SF16">
    <property type="entry name" value="LYSOSOMAL BETA GLUCOSIDASE"/>
    <property type="match status" value="1"/>
</dbReference>
<sequence length="904" mass="97538">MPVFDPAGLTPASIPDSFETKQMLPRVLEENISVSNLFINQRFMLYLPLSIPAMSDQHDTDDASANEGGQSRRTFMKATGAATVAGAIGVGADSVVAQGQTINELIADMSVAEKAGQMMQPAIGSFDTATEEPFAQVDTIGDLFSELGTGSVLAGGSSPPTLDPEELVASINDLQEYNIEHSPHGIPFFFGIDGVHGAAYVDGATALPQRLNMGATRDPDLIEDAEEHTSDVIAATGCHETFAPTIELQRDPRWGRFFEGISESTKVLADVSRARNRALETNDRVTATPKHFAGYEVPANGNDRAAVNTSMRDLRETLLPPFEVALEEGGGMVMVNSGSVNGVPAHASHWLLTDLLREEYGFEGVTLTDWNDLYRMISIHDLFPDTEDGKRMAVETAIEAGIDMVMLGGGGVSPAQFVTFVEELVEDGDLSEDRIDESVRRILELKQDLGLFEEPYADESKVSDLVGNDESVRTSTQLARESMVLLKNDPATEDGEPALPLSGDESLLVTGPGVNPDGLDNRILMQHGGWTLGWQGIEGGGLSEGGPRPAGKTMMDVLEERLSAEQITHVPTTLDRSNWWAQPTLTDHEQAESTYRFTDHQRSDLESAAPDADAVVVVVVGEAPHNEGFGDRDYLRLPEAQREVVRTVVENTSDDTPIIGVEYAGSPRGGQQTFQHMDAVLFAGQPATGGGTAVVETLLGENNPSGRLGFSWPREVGDVPVTHNAWSGNLDDPLYPYGHGLSYTTFEYENLSVTPPKIGSPSAGQNVRVTVDVTNTGDLPGEHVVEVYNTQSYGTVMHPDRRVVGYERVRLDPGQTETVAVRVDLAALEVVPGDVPGLGSKVVEATDYELAVDPDGDMTTTLTVQGKGSVRRAGHVPGRFDVNGDGQVDVFDVMDIYHYTQHRR</sequence>
<organism evidence="9 10">
    <name type="scientific">Halapricum desulfuricans</name>
    <dbReference type="NCBI Taxonomy" id="2841257"/>
    <lineage>
        <taxon>Archaea</taxon>
        <taxon>Methanobacteriati</taxon>
        <taxon>Methanobacteriota</taxon>
        <taxon>Stenosarchaea group</taxon>
        <taxon>Halobacteria</taxon>
        <taxon>Halobacteriales</taxon>
        <taxon>Haloarculaceae</taxon>
        <taxon>Halapricum</taxon>
    </lineage>
</organism>
<dbReference type="Pfam" id="PF14310">
    <property type="entry name" value="Fn3-like"/>
    <property type="match status" value="1"/>
</dbReference>
<comment type="catalytic activity">
    <reaction evidence="1">
        <text>Hydrolysis of terminal, non-reducing beta-D-glucosyl residues with release of beta-D-glucose.</text>
        <dbReference type="EC" id="3.2.1.21"/>
    </reaction>
</comment>
<name>A0A897N470_9EURY</name>
<dbReference type="GO" id="GO:0008422">
    <property type="term" value="F:beta-glucosidase activity"/>
    <property type="evidence" value="ECO:0007669"/>
    <property type="project" value="UniProtKB-EC"/>
</dbReference>
<evidence type="ECO:0000256" key="2">
    <source>
        <dbReference type="ARBA" id="ARBA00005336"/>
    </source>
</evidence>
<accession>A0A897N470</accession>
<keyword evidence="5" id="KW-0378">Hydrolase</keyword>
<dbReference type="InterPro" id="IPR019546">
    <property type="entry name" value="TAT_signal_bac_arc"/>
</dbReference>
<dbReference type="SUPFAM" id="SSF51445">
    <property type="entry name" value="(Trans)glycosidases"/>
    <property type="match status" value="1"/>
</dbReference>
<feature type="domain" description="Fibronectin type III-like" evidence="8">
    <location>
        <begin position="783"/>
        <end position="856"/>
    </location>
</feature>
<gene>
    <name evidence="9" type="primary">bglX3</name>
    <name evidence="9" type="ORF">HSR121_2978</name>
</gene>
<dbReference type="Pfam" id="PF01915">
    <property type="entry name" value="Glyco_hydro_3_C"/>
    <property type="match status" value="1"/>
</dbReference>
<dbReference type="InterPro" id="IPR036962">
    <property type="entry name" value="Glyco_hydro_3_N_sf"/>
</dbReference>
<dbReference type="SUPFAM" id="SSF52279">
    <property type="entry name" value="Beta-D-glucan exohydrolase, C-terminal domain"/>
    <property type="match status" value="1"/>
</dbReference>
<dbReference type="NCBIfam" id="TIGR01409">
    <property type="entry name" value="TAT_signal_seq"/>
    <property type="match status" value="1"/>
</dbReference>